<dbReference type="Proteomes" id="UP001144256">
    <property type="component" value="Unassembled WGS sequence"/>
</dbReference>
<dbReference type="PANTHER" id="PTHR40446">
    <property type="entry name" value="N-ACETYLGLUCOSAMINE-1-PHOSPHODIESTER ALPHA-N-ACETYLGLUCOSAMINIDASE"/>
    <property type="match status" value="1"/>
</dbReference>
<name>A0A9W6DGG4_9FIRM</name>
<dbReference type="RefSeq" id="WP_281816610.1">
    <property type="nucleotide sequence ID" value="NZ_BRLB01000009.1"/>
</dbReference>
<evidence type="ECO:0000313" key="3">
    <source>
        <dbReference type="EMBL" id="GKX30438.1"/>
    </source>
</evidence>
<dbReference type="Pfam" id="PF09992">
    <property type="entry name" value="NAGPA"/>
    <property type="match status" value="1"/>
</dbReference>
<dbReference type="Gene3D" id="2.60.120.430">
    <property type="entry name" value="Galactose-binding lectin"/>
    <property type="match status" value="1"/>
</dbReference>
<evidence type="ECO:0000256" key="1">
    <source>
        <dbReference type="SAM" id="SignalP"/>
    </source>
</evidence>
<protein>
    <recommendedName>
        <fullName evidence="2">Phosphodiester glycosidase domain-containing protein</fullName>
    </recommendedName>
</protein>
<evidence type="ECO:0000259" key="2">
    <source>
        <dbReference type="Pfam" id="PF09992"/>
    </source>
</evidence>
<keyword evidence="4" id="KW-1185">Reference proteome</keyword>
<accession>A0A9W6DGG4</accession>
<sequence>MRKLFKKLFSVFVLIALVINNNVLFAGSTDNILYEDTEKETISSGITYEKITRLTEAGWVDVHIIEADLTNPYVKMDVMRNTDGFGIKESLTNIATENRAIAGVNADFFNMRNNPTDIIGFEYEKDGIIVGKHNFNAGGNSYGSFFLDANNMPFTDFMKMRLLVTSEDGEKELYIAGFNQVTAGDAAVYYDKFAMPDTKEIDERTPGLSKMVIEDNEVTYLSAPGELVTMPESGFVIAMPEETAFYCFQNFPVGTKIKVNTDTNIDLTNINLAISGGGKILTNGQISNEGYVVGRNQRHPRTAIGYNQSRDKLYMVVVDGRGSSIGANHDELGKILLDIGLYDAIHLDGGGSSTLVGRHLGNTYVNVFNKPSGGVQRKIANAIGVTSIAPTSDLHEIVVTADKTRVFKDIPISFTVLGHDKYYNPVVIYPDDINWQVEGVEGEWDNNIFYPSEAGVATITAEVNDITADMTVKCFDEPISMEINNEFSFLEPGEKTNLSILGIDEDGYRGEINSKNVKWEAVNKNIGEFIDGQFVAGKNFGQTIIKGTIGNTTVYGYVIVSLEQELVDSFENDTKIHGIVSSDTVTADTEVINEGQEGNNSIKLEYSFQQSEATQVAYVAFDNPYVFDQKLNKLGLWVEGNNMNHWLRGMITDAEGKQQLISFASSVDFEGWKYVTANVPQDMKYPVKLDRIYIASLRCPQEATFKLKFDGLTAHYAFDTSDLTLPNQEIYDPLGKKTIENPEMTMSVFGSTSSKNRLLDGIVQRNVLSQMENTSDVSLFVGNTDIQGNELNNDIVVWDNKYKVTDYDNVRIINLATSKNSMRLTDPNQWKRFVNDLNATEQKHIFITLDKNPLTFTDKRESELLRDILKDFHEKTGKNIFVINGSGYKFNIEYVEGIRYMDINGLWYKVHDDNKVDLNDKFYIINFNISADDISYNVTNVYPK</sequence>
<evidence type="ECO:0000313" key="4">
    <source>
        <dbReference type="Proteomes" id="UP001144256"/>
    </source>
</evidence>
<gene>
    <name evidence="3" type="ORF">SH1V18_29180</name>
</gene>
<dbReference type="PANTHER" id="PTHR40446:SF2">
    <property type="entry name" value="N-ACETYLGLUCOSAMINE-1-PHOSPHODIESTER ALPHA-N-ACETYLGLUCOSAMINIDASE"/>
    <property type="match status" value="1"/>
</dbReference>
<dbReference type="InterPro" id="IPR018711">
    <property type="entry name" value="NAGPA"/>
</dbReference>
<keyword evidence="1" id="KW-0732">Signal</keyword>
<feature type="domain" description="Phosphodiester glycosidase" evidence="2">
    <location>
        <begin position="255"/>
        <end position="386"/>
    </location>
</feature>
<proteinExistence type="predicted"/>
<comment type="caution">
    <text evidence="3">The sequence shown here is derived from an EMBL/GenBank/DDBJ whole genome shotgun (WGS) entry which is preliminary data.</text>
</comment>
<dbReference type="AlphaFoldDB" id="A0A9W6DGG4"/>
<reference evidence="3" key="1">
    <citation type="submission" date="2022-06" db="EMBL/GenBank/DDBJ databases">
        <title>Vallitalea longa sp. nov., an anaerobic bacterium isolated from marine sediment.</title>
        <authorList>
            <person name="Hirano S."/>
            <person name="Terahara T."/>
            <person name="Mori K."/>
            <person name="Hamada M."/>
            <person name="Matsumoto R."/>
            <person name="Kobayashi T."/>
        </authorList>
    </citation>
    <scope>NUCLEOTIDE SEQUENCE</scope>
    <source>
        <strain evidence="3">SH18-1</strain>
    </source>
</reference>
<organism evidence="3 4">
    <name type="scientific">Vallitalea longa</name>
    <dbReference type="NCBI Taxonomy" id="2936439"/>
    <lineage>
        <taxon>Bacteria</taxon>
        <taxon>Bacillati</taxon>
        <taxon>Bacillota</taxon>
        <taxon>Clostridia</taxon>
        <taxon>Lachnospirales</taxon>
        <taxon>Vallitaleaceae</taxon>
        <taxon>Vallitalea</taxon>
    </lineage>
</organism>
<dbReference type="EMBL" id="BRLB01000009">
    <property type="protein sequence ID" value="GKX30438.1"/>
    <property type="molecule type" value="Genomic_DNA"/>
</dbReference>
<feature type="chain" id="PRO_5040919702" description="Phosphodiester glycosidase domain-containing protein" evidence="1">
    <location>
        <begin position="27"/>
        <end position="944"/>
    </location>
</feature>
<feature type="signal peptide" evidence="1">
    <location>
        <begin position="1"/>
        <end position="26"/>
    </location>
</feature>